<gene>
    <name evidence="1" type="ORF">MPOCJGCO_3821</name>
</gene>
<comment type="caution">
    <text evidence="1">The sequence shown here is derived from an EMBL/GenBank/DDBJ whole genome shotgun (WGS) entry which is preliminary data.</text>
</comment>
<organism evidence="1 2">
    <name type="scientific">Methylobacterium trifolii</name>
    <dbReference type="NCBI Taxonomy" id="1003092"/>
    <lineage>
        <taxon>Bacteria</taxon>
        <taxon>Pseudomonadati</taxon>
        <taxon>Pseudomonadota</taxon>
        <taxon>Alphaproteobacteria</taxon>
        <taxon>Hyphomicrobiales</taxon>
        <taxon>Methylobacteriaceae</taxon>
        <taxon>Methylobacterium</taxon>
    </lineage>
</organism>
<accession>A0ABQ4U3U8</accession>
<evidence type="ECO:0000313" key="2">
    <source>
        <dbReference type="Proteomes" id="UP001055057"/>
    </source>
</evidence>
<keyword evidence="2" id="KW-1185">Reference proteome</keyword>
<sequence>MREPRILRHATNHREHRANAYPSHGDALDVIAKAFRAIADGKPIPPEAMAWVENCEAVKARFPKKPG</sequence>
<name>A0ABQ4U3U8_9HYPH</name>
<protein>
    <submittedName>
        <fullName evidence="1">Uncharacterized protein</fullName>
    </submittedName>
</protein>
<proteinExistence type="predicted"/>
<dbReference type="Proteomes" id="UP001055057">
    <property type="component" value="Unassembled WGS sequence"/>
</dbReference>
<dbReference type="RefSeq" id="WP_238184260.1">
    <property type="nucleotide sequence ID" value="NZ_BPRB01000238.1"/>
</dbReference>
<dbReference type="EMBL" id="BPRB01000238">
    <property type="protein sequence ID" value="GJE61698.1"/>
    <property type="molecule type" value="Genomic_DNA"/>
</dbReference>
<evidence type="ECO:0000313" key="1">
    <source>
        <dbReference type="EMBL" id="GJE61698.1"/>
    </source>
</evidence>
<reference evidence="1" key="2">
    <citation type="submission" date="2021-08" db="EMBL/GenBank/DDBJ databases">
        <authorList>
            <person name="Tani A."/>
            <person name="Ola A."/>
            <person name="Ogura Y."/>
            <person name="Katsura K."/>
            <person name="Hayashi T."/>
        </authorList>
    </citation>
    <scope>NUCLEOTIDE SEQUENCE</scope>
    <source>
        <strain evidence="1">DSM 23632</strain>
    </source>
</reference>
<reference evidence="1" key="1">
    <citation type="journal article" date="2021" name="Front. Microbiol.">
        <title>Comprehensive Comparative Genomics and Phenotyping of Methylobacterium Species.</title>
        <authorList>
            <person name="Alessa O."/>
            <person name="Ogura Y."/>
            <person name="Fujitani Y."/>
            <person name="Takami H."/>
            <person name="Hayashi T."/>
            <person name="Sahin N."/>
            <person name="Tani A."/>
        </authorList>
    </citation>
    <scope>NUCLEOTIDE SEQUENCE</scope>
    <source>
        <strain evidence="1">DSM 23632</strain>
    </source>
</reference>